<evidence type="ECO:0000313" key="12">
    <source>
        <dbReference type="Proteomes" id="UP000283841"/>
    </source>
</evidence>
<dbReference type="AlphaFoldDB" id="A0A443HWI9"/>
<dbReference type="STRING" id="264951.A0A443HWI9"/>
<keyword evidence="10" id="KW-0472">Membrane</keyword>
<organism evidence="11 12">
    <name type="scientific">Byssochlamys spectabilis</name>
    <name type="common">Paecilomyces variotii</name>
    <dbReference type="NCBI Taxonomy" id="264951"/>
    <lineage>
        <taxon>Eukaryota</taxon>
        <taxon>Fungi</taxon>
        <taxon>Dikarya</taxon>
        <taxon>Ascomycota</taxon>
        <taxon>Pezizomycotina</taxon>
        <taxon>Eurotiomycetes</taxon>
        <taxon>Eurotiomycetidae</taxon>
        <taxon>Eurotiales</taxon>
        <taxon>Thermoascaceae</taxon>
        <taxon>Paecilomyces</taxon>
    </lineage>
</organism>
<keyword evidence="4 8" id="KW-0479">Metal-binding</keyword>
<protein>
    <submittedName>
        <fullName evidence="11">Putative benzoate 4-monooxygenase cytochrome P450</fullName>
    </submittedName>
</protein>
<evidence type="ECO:0000256" key="8">
    <source>
        <dbReference type="PIRSR" id="PIRSR602401-1"/>
    </source>
</evidence>
<keyword evidence="10" id="KW-1133">Transmembrane helix</keyword>
<dbReference type="GO" id="GO:0020037">
    <property type="term" value="F:heme binding"/>
    <property type="evidence" value="ECO:0007669"/>
    <property type="project" value="InterPro"/>
</dbReference>
<dbReference type="GO" id="GO:0016705">
    <property type="term" value="F:oxidoreductase activity, acting on paired donors, with incorporation or reduction of molecular oxygen"/>
    <property type="evidence" value="ECO:0007669"/>
    <property type="project" value="InterPro"/>
</dbReference>
<dbReference type="InterPro" id="IPR002401">
    <property type="entry name" value="Cyt_P450_E_grp-I"/>
</dbReference>
<keyword evidence="5 9" id="KW-0560">Oxidoreductase</keyword>
<dbReference type="Gene3D" id="1.10.630.10">
    <property type="entry name" value="Cytochrome P450"/>
    <property type="match status" value="1"/>
</dbReference>
<dbReference type="Proteomes" id="UP000283841">
    <property type="component" value="Unassembled WGS sequence"/>
</dbReference>
<dbReference type="GeneID" id="39602075"/>
<evidence type="ECO:0000256" key="10">
    <source>
        <dbReference type="SAM" id="Phobius"/>
    </source>
</evidence>
<reference evidence="11 12" key="1">
    <citation type="journal article" date="2018" name="Front. Microbiol.">
        <title>Genomic and genetic insights into a cosmopolitan fungus, Paecilomyces variotii (Eurotiales).</title>
        <authorList>
            <person name="Urquhart A.S."/>
            <person name="Mondo S.J."/>
            <person name="Makela M.R."/>
            <person name="Hane J.K."/>
            <person name="Wiebenga A."/>
            <person name="He G."/>
            <person name="Mihaltcheva S."/>
            <person name="Pangilinan J."/>
            <person name="Lipzen A."/>
            <person name="Barry K."/>
            <person name="de Vries R.P."/>
            <person name="Grigoriev I.V."/>
            <person name="Idnurm A."/>
        </authorList>
    </citation>
    <scope>NUCLEOTIDE SEQUENCE [LARGE SCALE GENOMIC DNA]</scope>
    <source>
        <strain evidence="11 12">CBS 101075</strain>
    </source>
</reference>
<evidence type="ECO:0000313" key="11">
    <source>
        <dbReference type="EMBL" id="RWQ96196.1"/>
    </source>
</evidence>
<dbReference type="EMBL" id="RCNU01000004">
    <property type="protein sequence ID" value="RWQ96196.1"/>
    <property type="molecule type" value="Genomic_DNA"/>
</dbReference>
<evidence type="ECO:0000256" key="9">
    <source>
        <dbReference type="RuleBase" id="RU000461"/>
    </source>
</evidence>
<dbReference type="GO" id="GO:0004497">
    <property type="term" value="F:monooxygenase activity"/>
    <property type="evidence" value="ECO:0007669"/>
    <property type="project" value="UniProtKB-KW"/>
</dbReference>
<keyword evidence="3 8" id="KW-0349">Heme</keyword>
<dbReference type="InterPro" id="IPR017972">
    <property type="entry name" value="Cyt_P450_CS"/>
</dbReference>
<evidence type="ECO:0000256" key="4">
    <source>
        <dbReference type="ARBA" id="ARBA00022723"/>
    </source>
</evidence>
<dbReference type="InterPro" id="IPR050121">
    <property type="entry name" value="Cytochrome_P450_monoxygenase"/>
</dbReference>
<evidence type="ECO:0000256" key="3">
    <source>
        <dbReference type="ARBA" id="ARBA00022617"/>
    </source>
</evidence>
<feature type="transmembrane region" description="Helical" evidence="10">
    <location>
        <begin position="6"/>
        <end position="30"/>
    </location>
</feature>
<name>A0A443HWI9_BYSSP</name>
<dbReference type="CDD" id="cd11062">
    <property type="entry name" value="CYP58-like"/>
    <property type="match status" value="1"/>
</dbReference>
<keyword evidence="10" id="KW-0812">Transmembrane</keyword>
<dbReference type="RefSeq" id="XP_028485841.1">
    <property type="nucleotide sequence ID" value="XM_028632798.1"/>
</dbReference>
<dbReference type="PRINTS" id="PR00385">
    <property type="entry name" value="P450"/>
</dbReference>
<keyword evidence="12" id="KW-1185">Reference proteome</keyword>
<comment type="caution">
    <text evidence="11">The sequence shown here is derived from an EMBL/GenBank/DDBJ whole genome shotgun (WGS) entry which is preliminary data.</text>
</comment>
<dbReference type="PROSITE" id="PS00086">
    <property type="entry name" value="CYTOCHROME_P450"/>
    <property type="match status" value="1"/>
</dbReference>
<comment type="cofactor">
    <cofactor evidence="1 8">
        <name>heme</name>
        <dbReference type="ChEBI" id="CHEBI:30413"/>
    </cofactor>
</comment>
<feature type="binding site" description="axial binding residue" evidence="8">
    <location>
        <position position="458"/>
    </location>
    <ligand>
        <name>heme</name>
        <dbReference type="ChEBI" id="CHEBI:30413"/>
    </ligand>
    <ligandPart>
        <name>Fe</name>
        <dbReference type="ChEBI" id="CHEBI:18248"/>
    </ligandPart>
</feature>
<dbReference type="Pfam" id="PF00067">
    <property type="entry name" value="p450"/>
    <property type="match status" value="1"/>
</dbReference>
<dbReference type="SUPFAM" id="SSF48264">
    <property type="entry name" value="Cytochrome P450"/>
    <property type="match status" value="1"/>
</dbReference>
<comment type="similarity">
    <text evidence="2 9">Belongs to the cytochrome P450 family.</text>
</comment>
<dbReference type="GO" id="GO:0005506">
    <property type="term" value="F:iron ion binding"/>
    <property type="evidence" value="ECO:0007669"/>
    <property type="project" value="InterPro"/>
</dbReference>
<dbReference type="PANTHER" id="PTHR24305">
    <property type="entry name" value="CYTOCHROME P450"/>
    <property type="match status" value="1"/>
</dbReference>
<sequence length="517" mass="59086">MFDTLVSRAAVAVGCYICYVAVILIYRFFFHPLAHIPGPKLAKATYLYEYYYDLYLVGQYTFKLQELHKKYGPIIRINPDEIHINDPDYIDEVYNMGRVHKTPRLAEVFGPHPAIISTQPHELHRLRRRAINPFFSKKAVAELIPAIQSPLDILCKRLDDASKTGETLNMKYMYAAVTMDIIRDYCFARKPENVFKPDFGRKAFDDVDGFLEASILNVHIPWFMRISLSLPNSVNKILAPAMADIFEFRSVGGPSMNVGRGLNQEQELSLQIEAIRHGENRSYEKAGHRTVFHELLESKLPPEELERDRLRDEAFGLVTAGSGTTAYVLRGTSYHIAANPSIRQRLYDELKAAMPDPSHPPSPQELEQLPYLSAVVLEGLRLCEPVSHRSNREFPDKALNYHGYIIPPGTGVGMTSYLTHHNEEIFPESRVFRPERWLEGGKQLERYLVSFNRGTRACLGLNLARTELFMILAAVFRQFDFDVSEVSRKRDIDVSRDFMLAGQAKDSPGILVKVRKY</sequence>
<accession>A0A443HWI9</accession>
<keyword evidence="6 8" id="KW-0408">Iron</keyword>
<dbReference type="PANTHER" id="PTHR24305:SF157">
    <property type="entry name" value="N-ACETYLTRYPTOPHAN 6-HYDROXYLASE IVOC-RELATED"/>
    <property type="match status" value="1"/>
</dbReference>
<gene>
    <name evidence="11" type="ORF">C8Q69DRAFT_506399</name>
</gene>
<evidence type="ECO:0000256" key="5">
    <source>
        <dbReference type="ARBA" id="ARBA00023002"/>
    </source>
</evidence>
<evidence type="ECO:0000256" key="1">
    <source>
        <dbReference type="ARBA" id="ARBA00001971"/>
    </source>
</evidence>
<proteinExistence type="inferred from homology"/>
<dbReference type="VEuPathDB" id="FungiDB:C8Q69DRAFT_506399"/>
<keyword evidence="7 9" id="KW-0503">Monooxygenase</keyword>
<dbReference type="PRINTS" id="PR00463">
    <property type="entry name" value="EP450I"/>
</dbReference>
<dbReference type="InterPro" id="IPR036396">
    <property type="entry name" value="Cyt_P450_sf"/>
</dbReference>
<evidence type="ECO:0000256" key="2">
    <source>
        <dbReference type="ARBA" id="ARBA00010617"/>
    </source>
</evidence>
<evidence type="ECO:0000256" key="6">
    <source>
        <dbReference type="ARBA" id="ARBA00023004"/>
    </source>
</evidence>
<evidence type="ECO:0000256" key="7">
    <source>
        <dbReference type="ARBA" id="ARBA00023033"/>
    </source>
</evidence>
<dbReference type="InterPro" id="IPR001128">
    <property type="entry name" value="Cyt_P450"/>
</dbReference>